<protein>
    <submittedName>
        <fullName evidence="1">Uncharacterized protein</fullName>
    </submittedName>
</protein>
<dbReference type="EMBL" id="CM043790">
    <property type="protein sequence ID" value="KAI4825565.1"/>
    <property type="molecule type" value="Genomic_DNA"/>
</dbReference>
<sequence length="68" mass="7351">HAHPQLKEGRGRRGREKLPVPPGCLSPSEPPVNKGASHIVGLCEDASPTPRSTLQSKHMSPQLYPYAT</sequence>
<name>A0ACB9XFV1_CHAAC</name>
<evidence type="ECO:0000313" key="2">
    <source>
        <dbReference type="Proteomes" id="UP001057452"/>
    </source>
</evidence>
<reference evidence="1" key="1">
    <citation type="submission" date="2022-05" db="EMBL/GenBank/DDBJ databases">
        <title>Chromosome-level genome of Chaenocephalus aceratus.</title>
        <authorList>
            <person name="Park H."/>
        </authorList>
    </citation>
    <scope>NUCLEOTIDE SEQUENCE</scope>
    <source>
        <strain evidence="1">KU_202001</strain>
    </source>
</reference>
<feature type="non-terminal residue" evidence="1">
    <location>
        <position position="68"/>
    </location>
</feature>
<accession>A0ACB9XFV1</accession>
<gene>
    <name evidence="1" type="ORF">KUCAC02_021245</name>
</gene>
<feature type="non-terminal residue" evidence="1">
    <location>
        <position position="1"/>
    </location>
</feature>
<evidence type="ECO:0000313" key="1">
    <source>
        <dbReference type="EMBL" id="KAI4825565.1"/>
    </source>
</evidence>
<comment type="caution">
    <text evidence="1">The sequence shown here is derived from an EMBL/GenBank/DDBJ whole genome shotgun (WGS) entry which is preliminary data.</text>
</comment>
<organism evidence="1 2">
    <name type="scientific">Chaenocephalus aceratus</name>
    <name type="common">Blackfin icefish</name>
    <name type="synonym">Chaenichthys aceratus</name>
    <dbReference type="NCBI Taxonomy" id="36190"/>
    <lineage>
        <taxon>Eukaryota</taxon>
        <taxon>Metazoa</taxon>
        <taxon>Chordata</taxon>
        <taxon>Craniata</taxon>
        <taxon>Vertebrata</taxon>
        <taxon>Euteleostomi</taxon>
        <taxon>Actinopterygii</taxon>
        <taxon>Neopterygii</taxon>
        <taxon>Teleostei</taxon>
        <taxon>Neoteleostei</taxon>
        <taxon>Acanthomorphata</taxon>
        <taxon>Eupercaria</taxon>
        <taxon>Perciformes</taxon>
        <taxon>Notothenioidei</taxon>
        <taxon>Channichthyidae</taxon>
        <taxon>Chaenocephalus</taxon>
    </lineage>
</organism>
<dbReference type="Proteomes" id="UP001057452">
    <property type="component" value="Chromosome 6"/>
</dbReference>
<keyword evidence="2" id="KW-1185">Reference proteome</keyword>
<proteinExistence type="predicted"/>